<reference evidence="1 2" key="1">
    <citation type="submission" date="2024-09" db="EMBL/GenBank/DDBJ databases">
        <authorList>
            <person name="Sun Q."/>
            <person name="Mori K."/>
        </authorList>
    </citation>
    <scope>NUCLEOTIDE SEQUENCE [LARGE SCALE GENOMIC DNA]</scope>
    <source>
        <strain evidence="1 2">JCM 6917</strain>
    </source>
</reference>
<protein>
    <recommendedName>
        <fullName evidence="3">DUF397 domain-containing protein</fullName>
    </recommendedName>
</protein>
<keyword evidence="2" id="KW-1185">Reference proteome</keyword>
<dbReference type="EMBL" id="JBHMCY010000037">
    <property type="protein sequence ID" value="MFB9464929.1"/>
    <property type="molecule type" value="Genomic_DNA"/>
</dbReference>
<proteinExistence type="predicted"/>
<comment type="caution">
    <text evidence="1">The sequence shown here is derived from an EMBL/GenBank/DDBJ whole genome shotgun (WGS) entry which is preliminary data.</text>
</comment>
<evidence type="ECO:0000313" key="1">
    <source>
        <dbReference type="EMBL" id="MFB9464929.1"/>
    </source>
</evidence>
<evidence type="ECO:0000313" key="2">
    <source>
        <dbReference type="Proteomes" id="UP001589709"/>
    </source>
</evidence>
<evidence type="ECO:0008006" key="3">
    <source>
        <dbReference type="Google" id="ProtNLM"/>
    </source>
</evidence>
<sequence>MIVFRSDAWLDFIAAVRRGEFPI</sequence>
<name>A0ABV5N3U5_9ACTN</name>
<organism evidence="1 2">
    <name type="scientific">Streptomyces cinereospinus</name>
    <dbReference type="NCBI Taxonomy" id="285561"/>
    <lineage>
        <taxon>Bacteria</taxon>
        <taxon>Bacillati</taxon>
        <taxon>Actinomycetota</taxon>
        <taxon>Actinomycetes</taxon>
        <taxon>Kitasatosporales</taxon>
        <taxon>Streptomycetaceae</taxon>
        <taxon>Streptomyces</taxon>
    </lineage>
</organism>
<dbReference type="Proteomes" id="UP001589709">
    <property type="component" value="Unassembled WGS sequence"/>
</dbReference>
<gene>
    <name evidence="1" type="ORF">ACFF45_19990</name>
</gene>
<accession>A0ABV5N3U5</accession>
<dbReference type="RefSeq" id="WP_381347813.1">
    <property type="nucleotide sequence ID" value="NZ_JBHMCY010000037.1"/>
</dbReference>